<evidence type="ECO:0008006" key="4">
    <source>
        <dbReference type="Google" id="ProtNLM"/>
    </source>
</evidence>
<sequence>MPIPKRLFLLWLAAALLLPWAGRAYAADPKVLNIDPVIRDGRVEIDADIRFDLNDQLREAAERGVPLYFTADLVITRSRWWWLDSTVADTSMTWRIVYNALTRQWRAGVGELTLPVQSLDAAMDMVRHIRGWAVADAADLSAGVRYDGRLRLRLDTSMLARPFQVNALNSSSWSVATPWKDFDFAIAEAPGDKR</sequence>
<keyword evidence="1" id="KW-0732">Signal</keyword>
<accession>A0A1W6Z489</accession>
<organism evidence="2 3">
    <name type="scientific">Bordetella genomosp. 9</name>
    <dbReference type="NCBI Taxonomy" id="1416803"/>
    <lineage>
        <taxon>Bacteria</taxon>
        <taxon>Pseudomonadati</taxon>
        <taxon>Pseudomonadota</taxon>
        <taxon>Betaproteobacteria</taxon>
        <taxon>Burkholderiales</taxon>
        <taxon>Alcaligenaceae</taxon>
        <taxon>Bordetella</taxon>
    </lineage>
</organism>
<proteinExistence type="predicted"/>
<gene>
    <name evidence="2" type="ORF">CAL13_19640</name>
</gene>
<dbReference type="RefSeq" id="WP_086073297.1">
    <property type="nucleotide sequence ID" value="NZ_CP021109.1"/>
</dbReference>
<dbReference type="AlphaFoldDB" id="A0A1W6Z489"/>
<feature type="chain" id="PRO_5013117336" description="DUF4390 domain-containing protein" evidence="1">
    <location>
        <begin position="27"/>
        <end position="194"/>
    </location>
</feature>
<name>A0A1W6Z489_9BORD</name>
<evidence type="ECO:0000256" key="1">
    <source>
        <dbReference type="SAM" id="SignalP"/>
    </source>
</evidence>
<dbReference type="Pfam" id="PF14334">
    <property type="entry name" value="DUF4390"/>
    <property type="match status" value="1"/>
</dbReference>
<evidence type="ECO:0000313" key="3">
    <source>
        <dbReference type="Proteomes" id="UP000194139"/>
    </source>
</evidence>
<reference evidence="2 3" key="1">
    <citation type="submission" date="2017-05" db="EMBL/GenBank/DDBJ databases">
        <title>Complete and WGS of Bordetella genogroups.</title>
        <authorList>
            <person name="Spilker T."/>
            <person name="LiPuma J."/>
        </authorList>
    </citation>
    <scope>NUCLEOTIDE SEQUENCE [LARGE SCALE GENOMIC DNA]</scope>
    <source>
        <strain evidence="2 3">AU17164</strain>
    </source>
</reference>
<dbReference type="EMBL" id="CP021109">
    <property type="protein sequence ID" value="ARP88180.1"/>
    <property type="molecule type" value="Genomic_DNA"/>
</dbReference>
<dbReference type="InterPro" id="IPR025500">
    <property type="entry name" value="DUF4390"/>
</dbReference>
<feature type="signal peptide" evidence="1">
    <location>
        <begin position="1"/>
        <end position="26"/>
    </location>
</feature>
<protein>
    <recommendedName>
        <fullName evidence="4">DUF4390 domain-containing protein</fullName>
    </recommendedName>
</protein>
<dbReference type="Proteomes" id="UP000194139">
    <property type="component" value="Chromosome"/>
</dbReference>
<evidence type="ECO:0000313" key="2">
    <source>
        <dbReference type="EMBL" id="ARP88180.1"/>
    </source>
</evidence>
<keyword evidence="3" id="KW-1185">Reference proteome</keyword>